<comment type="caution">
    <text evidence="2">The sequence shown here is derived from an EMBL/GenBank/DDBJ whole genome shotgun (WGS) entry which is preliminary data.</text>
</comment>
<dbReference type="EMBL" id="MEAU01000007">
    <property type="protein sequence ID" value="OJA49680.1"/>
    <property type="molecule type" value="Genomic_DNA"/>
</dbReference>
<feature type="transmembrane region" description="Helical" evidence="1">
    <location>
        <begin position="199"/>
        <end position="220"/>
    </location>
</feature>
<evidence type="ECO:0008006" key="4">
    <source>
        <dbReference type="Google" id="ProtNLM"/>
    </source>
</evidence>
<protein>
    <recommendedName>
        <fullName evidence="4">Glycine zipper domain-containing protein</fullName>
    </recommendedName>
</protein>
<evidence type="ECO:0000313" key="2">
    <source>
        <dbReference type="EMBL" id="OJA49680.1"/>
    </source>
</evidence>
<accession>A0ABD6Q8K7</accession>
<evidence type="ECO:0000313" key="3">
    <source>
        <dbReference type="Proteomes" id="UP000183667"/>
    </source>
</evidence>
<keyword evidence="1" id="KW-1133">Transmembrane helix</keyword>
<reference evidence="3" key="1">
    <citation type="submission" date="2016-08" db="EMBL/GenBank/DDBJ databases">
        <title>Population biology and virulence potential of Burkholderia ubonensis.</title>
        <authorList>
            <person name="Price E.P."/>
            <person name="Currie B.J."/>
            <person name="Wagner D.M."/>
        </authorList>
    </citation>
    <scope>NUCLEOTIDE SEQUENCE [LARGE SCALE GENOMIC DNA]</scope>
    <source>
        <strain evidence="3">MSMB0103</strain>
    </source>
</reference>
<gene>
    <name evidence="2" type="ORF">BGV66_06170</name>
</gene>
<dbReference type="Proteomes" id="UP000183667">
    <property type="component" value="Unassembled WGS sequence"/>
</dbReference>
<name>A0ABD6Q8K7_9BURK</name>
<keyword evidence="1" id="KW-0812">Transmembrane</keyword>
<feature type="transmembrane region" description="Helical" evidence="1">
    <location>
        <begin position="169"/>
        <end position="187"/>
    </location>
</feature>
<proteinExistence type="predicted"/>
<evidence type="ECO:0000256" key="1">
    <source>
        <dbReference type="SAM" id="Phobius"/>
    </source>
</evidence>
<sequence>MIVEGRNKAAQEGSYATQQTHRIKSDVLEKSIASFEAAATKFAYDVIKNENTRKRYMAHIKEVSDEVRKEVDAGRVFVKEGALFCNRTRDQLFVEYRRYTTATGVAEAERLKLKAKGFDYYLDRYAVRDFKKPFLQLTEVERNKVYYEVIKSAGRPNAGVNAKLMKMQAYSTVLILLSAAFAANEIYRAEDKIKELARQGSTIAGGMIGGGVAGFYVSFLCGPAEPICAIATVAIGSALGGMIGGALDELYQMELEIFTRWNAR</sequence>
<keyword evidence="1" id="KW-0472">Membrane</keyword>
<feature type="transmembrane region" description="Helical" evidence="1">
    <location>
        <begin position="227"/>
        <end position="247"/>
    </location>
</feature>
<dbReference type="AlphaFoldDB" id="A0ABD6Q8K7"/>
<organism evidence="2 3">
    <name type="scientific">Burkholderia ubonensis</name>
    <dbReference type="NCBI Taxonomy" id="101571"/>
    <lineage>
        <taxon>Bacteria</taxon>
        <taxon>Pseudomonadati</taxon>
        <taxon>Pseudomonadota</taxon>
        <taxon>Betaproteobacteria</taxon>
        <taxon>Burkholderiales</taxon>
        <taxon>Burkholderiaceae</taxon>
        <taxon>Burkholderia</taxon>
        <taxon>Burkholderia cepacia complex</taxon>
    </lineage>
</organism>